<dbReference type="Pfam" id="PF01494">
    <property type="entry name" value="FAD_binding_3"/>
    <property type="match status" value="1"/>
</dbReference>
<evidence type="ECO:0000259" key="1">
    <source>
        <dbReference type="Pfam" id="PF01494"/>
    </source>
</evidence>
<proteinExistence type="predicted"/>
<dbReference type="GO" id="GO:0071949">
    <property type="term" value="F:FAD binding"/>
    <property type="evidence" value="ECO:0007669"/>
    <property type="project" value="InterPro"/>
</dbReference>
<dbReference type="InterPro" id="IPR011777">
    <property type="entry name" value="Geranylgeranyl_Rdtase_fam"/>
</dbReference>
<dbReference type="RefSeq" id="WP_073133075.1">
    <property type="nucleotide sequence ID" value="NZ_FQWQ01000001.1"/>
</dbReference>
<organism evidence="2 3">
    <name type="scientific">Chryseolinea serpens</name>
    <dbReference type="NCBI Taxonomy" id="947013"/>
    <lineage>
        <taxon>Bacteria</taxon>
        <taxon>Pseudomonadati</taxon>
        <taxon>Bacteroidota</taxon>
        <taxon>Cytophagia</taxon>
        <taxon>Cytophagales</taxon>
        <taxon>Fulvivirgaceae</taxon>
        <taxon>Chryseolinea</taxon>
    </lineage>
</organism>
<dbReference type="PANTHER" id="PTHR42685:SF22">
    <property type="entry name" value="CONDITIONED MEDIUM FACTOR RECEPTOR 1"/>
    <property type="match status" value="1"/>
</dbReference>
<dbReference type="PANTHER" id="PTHR42685">
    <property type="entry name" value="GERANYLGERANYL DIPHOSPHATE REDUCTASE"/>
    <property type="match status" value="1"/>
</dbReference>
<evidence type="ECO:0000313" key="3">
    <source>
        <dbReference type="Proteomes" id="UP000184212"/>
    </source>
</evidence>
<dbReference type="InterPro" id="IPR002938">
    <property type="entry name" value="FAD-bd"/>
</dbReference>
<name>A0A1M5MQW1_9BACT</name>
<evidence type="ECO:0000313" key="2">
    <source>
        <dbReference type="EMBL" id="SHG79784.1"/>
    </source>
</evidence>
<keyword evidence="3" id="KW-1185">Reference proteome</keyword>
<dbReference type="OrthoDB" id="9806565at2"/>
<dbReference type="Proteomes" id="UP000184212">
    <property type="component" value="Unassembled WGS sequence"/>
</dbReference>
<dbReference type="PRINTS" id="PR00420">
    <property type="entry name" value="RNGMNOXGNASE"/>
</dbReference>
<protein>
    <submittedName>
        <fullName evidence="2">Geranylgeranyl reductase family</fullName>
    </submittedName>
</protein>
<feature type="domain" description="FAD-binding" evidence="1">
    <location>
        <begin position="10"/>
        <end position="316"/>
    </location>
</feature>
<reference evidence="2 3" key="1">
    <citation type="submission" date="2016-11" db="EMBL/GenBank/DDBJ databases">
        <authorList>
            <person name="Jaros S."/>
            <person name="Januszkiewicz K."/>
            <person name="Wedrychowicz H."/>
        </authorList>
    </citation>
    <scope>NUCLEOTIDE SEQUENCE [LARGE SCALE GENOMIC DNA]</scope>
    <source>
        <strain evidence="2 3">DSM 24574</strain>
    </source>
</reference>
<dbReference type="InterPro" id="IPR036188">
    <property type="entry name" value="FAD/NAD-bd_sf"/>
</dbReference>
<dbReference type="EMBL" id="FQWQ01000001">
    <property type="protein sequence ID" value="SHG79784.1"/>
    <property type="molecule type" value="Genomic_DNA"/>
</dbReference>
<dbReference type="Gene3D" id="3.50.50.60">
    <property type="entry name" value="FAD/NAD(P)-binding domain"/>
    <property type="match status" value="1"/>
</dbReference>
<dbReference type="GO" id="GO:0016628">
    <property type="term" value="F:oxidoreductase activity, acting on the CH-CH group of donors, NAD or NADP as acceptor"/>
    <property type="evidence" value="ECO:0007669"/>
    <property type="project" value="InterPro"/>
</dbReference>
<sequence length="384" mass="42202">MVDTGTKAFDVIICGAGPAGSTCALALADSGLRVAVLEKSSFPRDKTCGDAVAAYVPKVLATIDSALVRSLEDFTEKVNVNTCRLVAPNQKAFDLHFSQTGFISRRMDWDNFLFEKAVAKSNTTFFLNHTISDVTITSDGVTVMAGNTEFKGKMVIGCDGAHSVLNRKVTGTRPDPAHHCGAVRAYYSNVSGIPDNTFEIHLVKDLLPGYFWIFPVKNNLANVGLGVLSSVVSKRRMDLRASLQRVVEEIPYVSDRFKNAERIGKIEGFGLPLGSRKVPMSGDRFMLCGDAASLIDPLSGEGIGQAIVSGRYAGWHAKKCFEENNFSASHMKQYDAQVYQKFWSRHRKNHIIQRLMNSEWLLNGVFNAALKSSMIRNVVSKSFT</sequence>
<dbReference type="NCBIfam" id="TIGR02032">
    <property type="entry name" value="GG-red-SF"/>
    <property type="match status" value="1"/>
</dbReference>
<dbReference type="STRING" id="947013.SAMN04488109_1888"/>
<dbReference type="AlphaFoldDB" id="A0A1M5MQW1"/>
<dbReference type="InterPro" id="IPR050407">
    <property type="entry name" value="Geranylgeranyl_reductase"/>
</dbReference>
<dbReference type="SUPFAM" id="SSF51905">
    <property type="entry name" value="FAD/NAD(P)-binding domain"/>
    <property type="match status" value="1"/>
</dbReference>
<gene>
    <name evidence="2" type="ORF">SAMN04488109_1888</name>
</gene>
<accession>A0A1M5MQW1</accession>